<evidence type="ECO:0000313" key="1">
    <source>
        <dbReference type="EMBL" id="KKK47580.1"/>
    </source>
</evidence>
<name>A0A0F8WHC9_9ZZZZ</name>
<reference evidence="1" key="1">
    <citation type="journal article" date="2015" name="Nature">
        <title>Complex archaea that bridge the gap between prokaryotes and eukaryotes.</title>
        <authorList>
            <person name="Spang A."/>
            <person name="Saw J.H."/>
            <person name="Jorgensen S.L."/>
            <person name="Zaremba-Niedzwiedzka K."/>
            <person name="Martijn J."/>
            <person name="Lind A.E."/>
            <person name="van Eijk R."/>
            <person name="Schleper C."/>
            <person name="Guy L."/>
            <person name="Ettema T.J."/>
        </authorList>
    </citation>
    <scope>NUCLEOTIDE SEQUENCE</scope>
</reference>
<gene>
    <name evidence="1" type="ORF">LCGC14_3153780</name>
</gene>
<dbReference type="AlphaFoldDB" id="A0A0F8WHC9"/>
<accession>A0A0F8WHC9</accession>
<protein>
    <recommendedName>
        <fullName evidence="2">Lipoprotein SmpA/OmlA domain-containing protein</fullName>
    </recommendedName>
</protein>
<sequence length="109" mass="12794">MVWAYAMSRISVFIVVFLLLGCTNVFDQPRRLDYIQAHPELSDQLKEDIYGGIIRRGMTTEEVIASWSRPRDINRSVGSWGVHQQWIYGDIGYRKYLYFENGKLTGWQD</sequence>
<dbReference type="EMBL" id="LAZR01069507">
    <property type="protein sequence ID" value="KKK47580.1"/>
    <property type="molecule type" value="Genomic_DNA"/>
</dbReference>
<comment type="caution">
    <text evidence="1">The sequence shown here is derived from an EMBL/GenBank/DDBJ whole genome shotgun (WGS) entry which is preliminary data.</text>
</comment>
<proteinExistence type="predicted"/>
<organism evidence="1">
    <name type="scientific">marine sediment metagenome</name>
    <dbReference type="NCBI Taxonomy" id="412755"/>
    <lineage>
        <taxon>unclassified sequences</taxon>
        <taxon>metagenomes</taxon>
        <taxon>ecological metagenomes</taxon>
    </lineage>
</organism>
<evidence type="ECO:0008006" key="2">
    <source>
        <dbReference type="Google" id="ProtNLM"/>
    </source>
</evidence>